<dbReference type="EMBL" id="ML993614">
    <property type="protein sequence ID" value="KAF2162362.1"/>
    <property type="molecule type" value="Genomic_DNA"/>
</dbReference>
<evidence type="ECO:0000313" key="3">
    <source>
        <dbReference type="Proteomes" id="UP000799537"/>
    </source>
</evidence>
<protein>
    <submittedName>
        <fullName evidence="2">Uncharacterized protein</fullName>
    </submittedName>
</protein>
<sequence>MTSQTPSRKQTRGASKTAVAKLSSPSSTNSSSNFHPRRNKSFFTKKRKSHTGKVSTTPGTLIRISRSFPSPISLAGIPRRHRSPVAIERSSSVGSRLQLKSHRIFTIQSSPISSPQNLANHFPTSRQPQAETPTTNPSKMPRNILSMALLVTAVQAVAIDLYNDSGCNLLYESLDTPSNAGCTSLNANGESIRGVVLKGGFTSSCFLYFYSDASCNDHQLLLSQANADST</sequence>
<dbReference type="RefSeq" id="XP_033663251.1">
    <property type="nucleotide sequence ID" value="XM_033813915.1"/>
</dbReference>
<feature type="compositionally biased region" description="Basic residues" evidence="1">
    <location>
        <begin position="35"/>
        <end position="51"/>
    </location>
</feature>
<feature type="compositionally biased region" description="Polar residues" evidence="1">
    <location>
        <begin position="1"/>
        <end position="14"/>
    </location>
</feature>
<feature type="compositionally biased region" description="Low complexity" evidence="1">
    <location>
        <begin position="23"/>
        <end position="33"/>
    </location>
</feature>
<gene>
    <name evidence="2" type="ORF">M409DRAFT_58456</name>
</gene>
<evidence type="ECO:0000256" key="1">
    <source>
        <dbReference type="SAM" id="MobiDB-lite"/>
    </source>
</evidence>
<proteinExistence type="predicted"/>
<feature type="region of interest" description="Disordered" evidence="1">
    <location>
        <begin position="1"/>
        <end position="60"/>
    </location>
</feature>
<dbReference type="GeneID" id="54567187"/>
<reference evidence="2" key="1">
    <citation type="journal article" date="2020" name="Stud. Mycol.">
        <title>101 Dothideomycetes genomes: a test case for predicting lifestyles and emergence of pathogens.</title>
        <authorList>
            <person name="Haridas S."/>
            <person name="Albert R."/>
            <person name="Binder M."/>
            <person name="Bloem J."/>
            <person name="Labutti K."/>
            <person name="Salamov A."/>
            <person name="Andreopoulos B."/>
            <person name="Baker S."/>
            <person name="Barry K."/>
            <person name="Bills G."/>
            <person name="Bluhm B."/>
            <person name="Cannon C."/>
            <person name="Castanera R."/>
            <person name="Culley D."/>
            <person name="Daum C."/>
            <person name="Ezra D."/>
            <person name="Gonzalez J."/>
            <person name="Henrissat B."/>
            <person name="Kuo A."/>
            <person name="Liang C."/>
            <person name="Lipzen A."/>
            <person name="Lutzoni F."/>
            <person name="Magnuson J."/>
            <person name="Mondo S."/>
            <person name="Nolan M."/>
            <person name="Ohm R."/>
            <person name="Pangilinan J."/>
            <person name="Park H.-J."/>
            <person name="Ramirez L."/>
            <person name="Alfaro M."/>
            <person name="Sun H."/>
            <person name="Tritt A."/>
            <person name="Yoshinaga Y."/>
            <person name="Zwiers L.-H."/>
            <person name="Turgeon B."/>
            <person name="Goodwin S."/>
            <person name="Spatafora J."/>
            <person name="Crous P."/>
            <person name="Grigoriev I."/>
        </authorList>
    </citation>
    <scope>NUCLEOTIDE SEQUENCE</scope>
    <source>
        <strain evidence="2">ATCC 36951</strain>
    </source>
</reference>
<feature type="compositionally biased region" description="Polar residues" evidence="1">
    <location>
        <begin position="110"/>
        <end position="138"/>
    </location>
</feature>
<name>A0A6A6C8Y2_ZASCE</name>
<organism evidence="2 3">
    <name type="scientific">Zasmidium cellare ATCC 36951</name>
    <dbReference type="NCBI Taxonomy" id="1080233"/>
    <lineage>
        <taxon>Eukaryota</taxon>
        <taxon>Fungi</taxon>
        <taxon>Dikarya</taxon>
        <taxon>Ascomycota</taxon>
        <taxon>Pezizomycotina</taxon>
        <taxon>Dothideomycetes</taxon>
        <taxon>Dothideomycetidae</taxon>
        <taxon>Mycosphaerellales</taxon>
        <taxon>Mycosphaerellaceae</taxon>
        <taxon>Zasmidium</taxon>
    </lineage>
</organism>
<dbReference type="AlphaFoldDB" id="A0A6A6C8Y2"/>
<evidence type="ECO:0000313" key="2">
    <source>
        <dbReference type="EMBL" id="KAF2162362.1"/>
    </source>
</evidence>
<feature type="region of interest" description="Disordered" evidence="1">
    <location>
        <begin position="110"/>
        <end position="139"/>
    </location>
</feature>
<dbReference type="Proteomes" id="UP000799537">
    <property type="component" value="Unassembled WGS sequence"/>
</dbReference>
<keyword evidence="3" id="KW-1185">Reference proteome</keyword>
<accession>A0A6A6C8Y2</accession>